<evidence type="ECO:0008006" key="3">
    <source>
        <dbReference type="Google" id="ProtNLM"/>
    </source>
</evidence>
<dbReference type="InterPro" id="IPR010773">
    <property type="entry name" value="Mycophage_PG1_Gp7"/>
</dbReference>
<sequence>MTGVVVGPYPARCRACVIQLPPPHGTGRPGYRRDMAITDEVQRIGRPVRRWARTQQEEYTQGEARPLGADLGAMGVYLGLVGAAATAVRASGRELPSRIPLGDAVLLTVGTFRLARRIAKDPVTAPVRAPFVSYQGTSGEAEVAEEVREHGGVKHAVGELLTCPFCMAQWVGTGFVLGYVAAPRATRLAALTMTMVAGSDVLQFVYDAIQNGGLRSDGGEEAGSLTGQEV</sequence>
<dbReference type="Proteomes" id="UP000648663">
    <property type="component" value="Unassembled WGS sequence"/>
</dbReference>
<keyword evidence="2" id="KW-1185">Reference proteome</keyword>
<protein>
    <recommendedName>
        <fullName evidence="3">DUF1360 domain-containing protein</fullName>
    </recommendedName>
</protein>
<gene>
    <name evidence="1" type="ORF">GCM10011589_13720</name>
</gene>
<evidence type="ECO:0000313" key="1">
    <source>
        <dbReference type="EMBL" id="GGL58997.1"/>
    </source>
</evidence>
<comment type="caution">
    <text evidence="1">The sequence shown here is derived from an EMBL/GenBank/DDBJ whole genome shotgun (WGS) entry which is preliminary data.</text>
</comment>
<evidence type="ECO:0000313" key="2">
    <source>
        <dbReference type="Proteomes" id="UP000648663"/>
    </source>
</evidence>
<dbReference type="Pfam" id="PF07098">
    <property type="entry name" value="DUF1360"/>
    <property type="match status" value="1"/>
</dbReference>
<dbReference type="EMBL" id="BMMI01000002">
    <property type="protein sequence ID" value="GGL58997.1"/>
    <property type="molecule type" value="Genomic_DNA"/>
</dbReference>
<name>A0ABQ2FVS3_9ACTN</name>
<reference evidence="2" key="1">
    <citation type="journal article" date="2019" name="Int. J. Syst. Evol. Microbiol.">
        <title>The Global Catalogue of Microorganisms (GCM) 10K type strain sequencing project: providing services to taxonomists for standard genome sequencing and annotation.</title>
        <authorList>
            <consortium name="The Broad Institute Genomics Platform"/>
            <consortium name="The Broad Institute Genome Sequencing Center for Infectious Disease"/>
            <person name="Wu L."/>
            <person name="Ma J."/>
        </authorList>
    </citation>
    <scope>NUCLEOTIDE SEQUENCE [LARGE SCALE GENOMIC DNA]</scope>
    <source>
        <strain evidence="2">CGMCC 4.5581</strain>
    </source>
</reference>
<proteinExistence type="predicted"/>
<organism evidence="1 2">
    <name type="scientific">Modestobacter marinus</name>
    <dbReference type="NCBI Taxonomy" id="477641"/>
    <lineage>
        <taxon>Bacteria</taxon>
        <taxon>Bacillati</taxon>
        <taxon>Actinomycetota</taxon>
        <taxon>Actinomycetes</taxon>
        <taxon>Geodermatophilales</taxon>
        <taxon>Geodermatophilaceae</taxon>
        <taxon>Modestobacter</taxon>
    </lineage>
</organism>
<accession>A0ABQ2FVS3</accession>